<name>A0A0U2VQN0_9BACL</name>
<dbReference type="AlphaFoldDB" id="A0A0U2VQN0"/>
<feature type="transmembrane region" description="Helical" evidence="7">
    <location>
        <begin position="173"/>
        <end position="192"/>
    </location>
</feature>
<feature type="transmembrane region" description="Helical" evidence="7">
    <location>
        <begin position="143"/>
        <end position="167"/>
    </location>
</feature>
<sequence>MSESTEPVAASPSPSLKDMWLITIGHGLTHWYPATFYMLLPVIGQELGLSYTETGMLITFQYMASTISNVPGGMLVDTVGKKGLLMALSLFWVGFPYLFMNFTSTYWMLLLCISLVGIGNNLWHPTAIPALSQRYPERRGFVLSVHGMGAHAGDALAPLAIGAMLALFTWRQIVVLNIVPGVIIALLIVIMLRNSPLDLKKQKARAGEEKQGQTVKEYFNGLKGLVQNRSLVLISTSSAFRSMTQNALLTFLPLYLAHELDFSPLWVGSGIFLLQMGGFIAAPISGHLSDKWGRKKVLTTSMTVSAVILIAMAAFGKSPLFIVFIAVLGFFLYAVRPVMQAWLMESSPQKMAGTSIGILFGMQSLGQSVSPLLGGIISDKFGLFAAFYFVAGTIIIANLLIWFAPQEESSTGNHHSIST</sequence>
<dbReference type="PROSITE" id="PS50850">
    <property type="entry name" value="MFS"/>
    <property type="match status" value="1"/>
</dbReference>
<proteinExistence type="predicted"/>
<organism evidence="9 10">
    <name type="scientific">Paenibacillus naphthalenovorans</name>
    <dbReference type="NCBI Taxonomy" id="162209"/>
    <lineage>
        <taxon>Bacteria</taxon>
        <taxon>Bacillati</taxon>
        <taxon>Bacillota</taxon>
        <taxon>Bacilli</taxon>
        <taxon>Bacillales</taxon>
        <taxon>Paenibacillaceae</taxon>
        <taxon>Paenibacillus</taxon>
    </lineage>
</organism>
<keyword evidence="10" id="KW-1185">Reference proteome</keyword>
<dbReference type="GO" id="GO:0022857">
    <property type="term" value="F:transmembrane transporter activity"/>
    <property type="evidence" value="ECO:0007669"/>
    <property type="project" value="InterPro"/>
</dbReference>
<dbReference type="PANTHER" id="PTHR23517:SF3">
    <property type="entry name" value="INTEGRAL MEMBRANE TRANSPORT PROTEIN"/>
    <property type="match status" value="1"/>
</dbReference>
<dbReference type="InterPro" id="IPR011701">
    <property type="entry name" value="MFS"/>
</dbReference>
<dbReference type="InterPro" id="IPR036259">
    <property type="entry name" value="MFS_trans_sf"/>
</dbReference>
<evidence type="ECO:0000259" key="8">
    <source>
        <dbReference type="PROSITE" id="PS50850"/>
    </source>
</evidence>
<accession>A0A0U2VQN0</accession>
<dbReference type="STRING" id="162209.IJ22_14390"/>
<protein>
    <submittedName>
        <fullName evidence="9">MFS transporter</fullName>
    </submittedName>
</protein>
<evidence type="ECO:0000256" key="5">
    <source>
        <dbReference type="ARBA" id="ARBA00022989"/>
    </source>
</evidence>
<evidence type="ECO:0000256" key="1">
    <source>
        <dbReference type="ARBA" id="ARBA00004651"/>
    </source>
</evidence>
<evidence type="ECO:0000256" key="6">
    <source>
        <dbReference type="ARBA" id="ARBA00023136"/>
    </source>
</evidence>
<comment type="subcellular location">
    <subcellularLocation>
        <location evidence="1">Cell membrane</location>
        <topology evidence="1">Multi-pass membrane protein</topology>
    </subcellularLocation>
</comment>
<evidence type="ECO:0000256" key="7">
    <source>
        <dbReference type="SAM" id="Phobius"/>
    </source>
</evidence>
<evidence type="ECO:0000256" key="2">
    <source>
        <dbReference type="ARBA" id="ARBA00022448"/>
    </source>
</evidence>
<reference evidence="9 10" key="2">
    <citation type="journal article" date="2016" name="Genome Announc.">
        <title>Complete Genome Sequences of Two Interactive Moderate Thermophiles, Paenibacillus napthalenovorans 32O-Y and Paenibacillus sp. 32O-W.</title>
        <authorList>
            <person name="Butler R.R.III."/>
            <person name="Wang J."/>
            <person name="Stark B.C."/>
            <person name="Pombert J.F."/>
        </authorList>
    </citation>
    <scope>NUCLEOTIDE SEQUENCE [LARGE SCALE GENOMIC DNA]</scope>
    <source>
        <strain evidence="9 10">32O-Y</strain>
    </source>
</reference>
<feature type="transmembrane region" description="Helical" evidence="7">
    <location>
        <begin position="264"/>
        <end position="285"/>
    </location>
</feature>
<feature type="transmembrane region" description="Helical" evidence="7">
    <location>
        <begin position="321"/>
        <end position="339"/>
    </location>
</feature>
<dbReference type="Pfam" id="PF07690">
    <property type="entry name" value="MFS_1"/>
    <property type="match status" value="1"/>
</dbReference>
<feature type="transmembrane region" description="Helical" evidence="7">
    <location>
        <begin position="297"/>
        <end position="315"/>
    </location>
</feature>
<keyword evidence="2" id="KW-0813">Transport</keyword>
<dbReference type="SUPFAM" id="SSF103473">
    <property type="entry name" value="MFS general substrate transporter"/>
    <property type="match status" value="1"/>
</dbReference>
<feature type="transmembrane region" description="Helical" evidence="7">
    <location>
        <begin position="83"/>
        <end position="100"/>
    </location>
</feature>
<dbReference type="GO" id="GO:0005886">
    <property type="term" value="C:plasma membrane"/>
    <property type="evidence" value="ECO:0007669"/>
    <property type="project" value="UniProtKB-SubCell"/>
</dbReference>
<evidence type="ECO:0000313" key="9">
    <source>
        <dbReference type="EMBL" id="ALS21815.1"/>
    </source>
</evidence>
<gene>
    <name evidence="9" type="ORF">IJ22_14390</name>
</gene>
<evidence type="ECO:0000256" key="3">
    <source>
        <dbReference type="ARBA" id="ARBA00022475"/>
    </source>
</evidence>
<dbReference type="InterPro" id="IPR020846">
    <property type="entry name" value="MFS_dom"/>
</dbReference>
<dbReference type="KEGG" id="pnp:IJ22_14390"/>
<feature type="transmembrane region" description="Helical" evidence="7">
    <location>
        <begin position="106"/>
        <end position="123"/>
    </location>
</feature>
<keyword evidence="6 7" id="KW-0472">Membrane</keyword>
<keyword evidence="3" id="KW-1003">Cell membrane</keyword>
<keyword evidence="4 7" id="KW-0812">Transmembrane</keyword>
<dbReference type="EMBL" id="CP013652">
    <property type="protein sequence ID" value="ALS21815.1"/>
    <property type="molecule type" value="Genomic_DNA"/>
</dbReference>
<feature type="transmembrane region" description="Helical" evidence="7">
    <location>
        <begin position="381"/>
        <end position="404"/>
    </location>
</feature>
<dbReference type="Proteomes" id="UP000061660">
    <property type="component" value="Chromosome"/>
</dbReference>
<dbReference type="Gene3D" id="1.20.1250.20">
    <property type="entry name" value="MFS general substrate transporter like domains"/>
    <property type="match status" value="2"/>
</dbReference>
<dbReference type="RefSeq" id="WP_201023599.1">
    <property type="nucleotide sequence ID" value="NZ_CP013652.1"/>
</dbReference>
<feature type="transmembrane region" description="Helical" evidence="7">
    <location>
        <begin position="20"/>
        <end position="40"/>
    </location>
</feature>
<evidence type="ECO:0000313" key="10">
    <source>
        <dbReference type="Proteomes" id="UP000061660"/>
    </source>
</evidence>
<feature type="domain" description="Major facilitator superfamily (MFS) profile" evidence="8">
    <location>
        <begin position="18"/>
        <end position="409"/>
    </location>
</feature>
<feature type="transmembrane region" description="Helical" evidence="7">
    <location>
        <begin position="351"/>
        <end position="369"/>
    </location>
</feature>
<reference evidence="10" key="1">
    <citation type="submission" date="2015-12" db="EMBL/GenBank/DDBJ databases">
        <title>Complete genome sequences of two moderately thermophilic Paenibacillus species.</title>
        <authorList>
            <person name="Butler R.III."/>
            <person name="Wang J."/>
            <person name="Stark B.C."/>
            <person name="Pombert J.-F."/>
        </authorList>
    </citation>
    <scope>NUCLEOTIDE SEQUENCE [LARGE SCALE GENOMIC DNA]</scope>
    <source>
        <strain evidence="10">32O-Y</strain>
    </source>
</reference>
<keyword evidence="5 7" id="KW-1133">Transmembrane helix</keyword>
<dbReference type="InterPro" id="IPR050171">
    <property type="entry name" value="MFS_Transporters"/>
</dbReference>
<dbReference type="PATRIC" id="fig|162209.4.peg.1523"/>
<evidence type="ECO:0000256" key="4">
    <source>
        <dbReference type="ARBA" id="ARBA00022692"/>
    </source>
</evidence>
<dbReference type="PANTHER" id="PTHR23517">
    <property type="entry name" value="RESISTANCE PROTEIN MDTM, PUTATIVE-RELATED-RELATED"/>
    <property type="match status" value="1"/>
</dbReference>